<evidence type="ECO:0000313" key="1">
    <source>
        <dbReference type="EMBL" id="WOC32212.1"/>
    </source>
</evidence>
<reference evidence="1 2" key="1">
    <citation type="submission" date="2024-06" db="EMBL/GenBank/DDBJ databases">
        <title>Caproicibacterium argilliputei sp. nov, a novel caproic acid producing anaerobic bacterium isolated from pit mud.</title>
        <authorList>
            <person name="Xia S."/>
        </authorList>
    </citation>
    <scope>NUCLEOTIDE SEQUENCE [LARGE SCALE GENOMIC DNA]</scope>
    <source>
        <strain evidence="1 2">ZCY20-5</strain>
    </source>
</reference>
<organism evidence="1 2">
    <name type="scientific">Caproicibacterium argilliputei</name>
    <dbReference type="NCBI Taxonomy" id="3030016"/>
    <lineage>
        <taxon>Bacteria</taxon>
        <taxon>Bacillati</taxon>
        <taxon>Bacillota</taxon>
        <taxon>Clostridia</taxon>
        <taxon>Eubacteriales</taxon>
        <taxon>Oscillospiraceae</taxon>
        <taxon>Caproicibacterium</taxon>
    </lineage>
</organism>
<dbReference type="Proteomes" id="UP001300604">
    <property type="component" value="Chromosome"/>
</dbReference>
<dbReference type="EMBL" id="CP135996">
    <property type="protein sequence ID" value="WOC32212.1"/>
    <property type="molecule type" value="Genomic_DNA"/>
</dbReference>
<dbReference type="AlphaFoldDB" id="A0AA97DA21"/>
<name>A0AA97DA21_9FIRM</name>
<gene>
    <name evidence="1" type="ORF">PXC00_13650</name>
</gene>
<dbReference type="KEGG" id="carl:PXC00_13650"/>
<accession>A0AA97DA21</accession>
<reference evidence="2" key="2">
    <citation type="submission" date="2024-06" db="EMBL/GenBank/DDBJ databases">
        <title>Caproicibacterium argilliputei sp. nov, a novel caproic acid producing anaerobic bacterium isolated from pit mud.</title>
        <authorList>
            <person name="Zeng C."/>
        </authorList>
    </citation>
    <scope>NUCLEOTIDE SEQUENCE [LARGE SCALE GENOMIC DNA]</scope>
    <source>
        <strain evidence="2">ZCY20-5</strain>
    </source>
</reference>
<reference evidence="2" key="3">
    <citation type="submission" date="2024-06" db="EMBL/GenBank/DDBJ databases">
        <authorList>
            <person name="Zeng C."/>
        </authorList>
    </citation>
    <scope>NUCLEOTIDE SEQUENCE [LARGE SCALE GENOMIC DNA]</scope>
    <source>
        <strain evidence="2">ZCY20-5</strain>
    </source>
</reference>
<dbReference type="RefSeq" id="WP_275844271.1">
    <property type="nucleotide sequence ID" value="NZ_CP135996.1"/>
</dbReference>
<keyword evidence="2" id="KW-1185">Reference proteome</keyword>
<proteinExistence type="predicted"/>
<evidence type="ECO:0000313" key="2">
    <source>
        <dbReference type="Proteomes" id="UP001300604"/>
    </source>
</evidence>
<sequence>MDFQKWGEEYLQEAAVLKAHLAPVRAALKRTGLGVEESRTLAARESMLYQMYLECRSTGLYLRGYRQ</sequence>
<protein>
    <submittedName>
        <fullName evidence="1">Uncharacterized protein</fullName>
    </submittedName>
</protein>